<protein>
    <submittedName>
        <fullName evidence="2">Uncharacterized protein</fullName>
    </submittedName>
</protein>
<dbReference type="EMBL" id="LAZR01059360">
    <property type="protein sequence ID" value="KKK67955.1"/>
    <property type="molecule type" value="Genomic_DNA"/>
</dbReference>
<proteinExistence type="predicted"/>
<feature type="region of interest" description="Disordered" evidence="1">
    <location>
        <begin position="223"/>
        <end position="258"/>
    </location>
</feature>
<accession>A0A0F8Y325</accession>
<feature type="non-terminal residue" evidence="2">
    <location>
        <position position="1"/>
    </location>
</feature>
<dbReference type="SUPFAM" id="SSF50249">
    <property type="entry name" value="Nucleic acid-binding proteins"/>
    <property type="match status" value="1"/>
</dbReference>
<dbReference type="AlphaFoldDB" id="A0A0F8Y325"/>
<sequence>KPLDNYEAPNRLDFLFIPIQQTDLVTLQQNSFLIGKVRGLITDPVKFEGKFGDYYASGFVDSSTSGSVTFNEDTVKLLPKSNSFLQQVSIEGLVHSNKDYYKLVQDRGKITENKDALAIATINGTEVMEIEGIFCIAGTLVESFEPKEFTTKDGRTDTMQRVKFDCQGHFYHMTAFNKEDRAKLYNLKPNNTYEILFTRKEIYNDFVSLRFTSFTMFRLLEEGEEQEHDNVDDEENIDEEMVENEDVPKEPYDPLDDF</sequence>
<organism evidence="2">
    <name type="scientific">marine sediment metagenome</name>
    <dbReference type="NCBI Taxonomy" id="412755"/>
    <lineage>
        <taxon>unclassified sequences</taxon>
        <taxon>metagenomes</taxon>
        <taxon>ecological metagenomes</taxon>
    </lineage>
</organism>
<evidence type="ECO:0000256" key="1">
    <source>
        <dbReference type="SAM" id="MobiDB-lite"/>
    </source>
</evidence>
<dbReference type="InterPro" id="IPR012340">
    <property type="entry name" value="NA-bd_OB-fold"/>
</dbReference>
<feature type="compositionally biased region" description="Acidic residues" evidence="1">
    <location>
        <begin position="223"/>
        <end position="245"/>
    </location>
</feature>
<name>A0A0F8Y325_9ZZZZ</name>
<comment type="caution">
    <text evidence="2">The sequence shown here is derived from an EMBL/GenBank/DDBJ whole genome shotgun (WGS) entry which is preliminary data.</text>
</comment>
<gene>
    <name evidence="2" type="ORF">LCGC14_2948910</name>
</gene>
<evidence type="ECO:0000313" key="2">
    <source>
        <dbReference type="EMBL" id="KKK67955.1"/>
    </source>
</evidence>
<reference evidence="2" key="1">
    <citation type="journal article" date="2015" name="Nature">
        <title>Complex archaea that bridge the gap between prokaryotes and eukaryotes.</title>
        <authorList>
            <person name="Spang A."/>
            <person name="Saw J.H."/>
            <person name="Jorgensen S.L."/>
            <person name="Zaremba-Niedzwiedzka K."/>
            <person name="Martijn J."/>
            <person name="Lind A.E."/>
            <person name="van Eijk R."/>
            <person name="Schleper C."/>
            <person name="Guy L."/>
            <person name="Ettema T.J."/>
        </authorList>
    </citation>
    <scope>NUCLEOTIDE SEQUENCE</scope>
</reference>